<protein>
    <recommendedName>
        <fullName evidence="2">Reverse transcriptase domain-containing protein</fullName>
    </recommendedName>
</protein>
<dbReference type="Gramene" id="PVH36835">
    <property type="protein sequence ID" value="PVH36835"/>
    <property type="gene ID" value="PAHAL_6G179600"/>
</dbReference>
<reference evidence="1" key="1">
    <citation type="submission" date="2018-04" db="EMBL/GenBank/DDBJ databases">
        <title>WGS assembly of Panicum hallii.</title>
        <authorList>
            <person name="Lovell J."/>
            <person name="Jenkins J."/>
            <person name="Lowry D."/>
            <person name="Mamidi S."/>
            <person name="Sreedasyam A."/>
            <person name="Weng X."/>
            <person name="Barry K."/>
            <person name="Bonette J."/>
            <person name="Campitelli B."/>
            <person name="Daum C."/>
            <person name="Gordon S."/>
            <person name="Gould B."/>
            <person name="Lipzen A."/>
            <person name="Macqueen A."/>
            <person name="Palacio-Mejia J."/>
            <person name="Plott C."/>
            <person name="Shakirov E."/>
            <person name="Shu S."/>
            <person name="Yoshinaga Y."/>
            <person name="Zane M."/>
            <person name="Rokhsar D."/>
            <person name="Grimwood J."/>
            <person name="Schmutz J."/>
            <person name="Juenger T."/>
        </authorList>
    </citation>
    <scope>NUCLEOTIDE SEQUENCE [LARGE SCALE GENOMIC DNA]</scope>
    <source>
        <strain evidence="1">FIL2</strain>
    </source>
</reference>
<dbReference type="PANTHER" id="PTHR46238:SF11">
    <property type="entry name" value="AGAMOUS-LIKE MADS-BOX PROTEIN AGL16"/>
    <property type="match status" value="1"/>
</dbReference>
<dbReference type="PANTHER" id="PTHR46238">
    <property type="entry name" value="REVERSE TRANSCRIPTASE DOMAIN-CONTAINING PROTEIN"/>
    <property type="match status" value="1"/>
</dbReference>
<evidence type="ECO:0008006" key="2">
    <source>
        <dbReference type="Google" id="ProtNLM"/>
    </source>
</evidence>
<dbReference type="EMBL" id="CM008051">
    <property type="protein sequence ID" value="PVH36835.1"/>
    <property type="molecule type" value="Genomic_DNA"/>
</dbReference>
<organism evidence="1">
    <name type="scientific">Panicum hallii</name>
    <dbReference type="NCBI Taxonomy" id="206008"/>
    <lineage>
        <taxon>Eukaryota</taxon>
        <taxon>Viridiplantae</taxon>
        <taxon>Streptophyta</taxon>
        <taxon>Embryophyta</taxon>
        <taxon>Tracheophyta</taxon>
        <taxon>Spermatophyta</taxon>
        <taxon>Magnoliopsida</taxon>
        <taxon>Liliopsida</taxon>
        <taxon>Poales</taxon>
        <taxon>Poaceae</taxon>
        <taxon>PACMAD clade</taxon>
        <taxon>Panicoideae</taxon>
        <taxon>Panicodae</taxon>
        <taxon>Paniceae</taxon>
        <taxon>Panicinae</taxon>
        <taxon>Panicum</taxon>
        <taxon>Panicum sect. Panicum</taxon>
    </lineage>
</organism>
<sequence>MDEVKRDIQGDIPWCMLFADDVVLVDEKSRGFRLSRTKTEYMMCDFSPTRHEDGDVSLEGQVVAKKDTFRYLGSMLQKDGDIDEDVRHRISAGWLKWRQPSGVLCDKKVPQRLKGKFYRMAIRPAMLYGAECWPIKRRHVQQLSVAEMRMLRWFCGHTRRDRVRNEEIRDRVGVAPIEEKLIQHRLRWFGHVQQRPPEAPRGRGRPRLTWDETVKRDLKEWNIAKELAMDRSAWRLAINVSEP</sequence>
<dbReference type="AlphaFoldDB" id="A0A2T8IGP1"/>
<name>A0A2T8IGP1_9POAL</name>
<gene>
    <name evidence="1" type="ORF">PAHAL_6G179600</name>
</gene>
<evidence type="ECO:0000313" key="1">
    <source>
        <dbReference type="EMBL" id="PVH36835.1"/>
    </source>
</evidence>
<dbReference type="Proteomes" id="UP000243499">
    <property type="component" value="Chromosome 6"/>
</dbReference>
<accession>A0A2T8IGP1</accession>
<proteinExistence type="predicted"/>